<gene>
    <name evidence="2" type="ORF">mMyoMyo1_008836</name>
</gene>
<organism evidence="2 3">
    <name type="scientific">Myotis myotis</name>
    <name type="common">Greater mouse-eared bat</name>
    <name type="synonym">Vespertilio myotis</name>
    <dbReference type="NCBI Taxonomy" id="51298"/>
    <lineage>
        <taxon>Eukaryota</taxon>
        <taxon>Metazoa</taxon>
        <taxon>Chordata</taxon>
        <taxon>Craniata</taxon>
        <taxon>Vertebrata</taxon>
        <taxon>Euteleostomi</taxon>
        <taxon>Mammalia</taxon>
        <taxon>Eutheria</taxon>
        <taxon>Laurasiatheria</taxon>
        <taxon>Chiroptera</taxon>
        <taxon>Yangochiroptera</taxon>
        <taxon>Vespertilionidae</taxon>
        <taxon>Myotis</taxon>
    </lineage>
</organism>
<accession>A0A7J7U5D3</accession>
<feature type="compositionally biased region" description="Basic residues" evidence="1">
    <location>
        <begin position="94"/>
        <end position="103"/>
    </location>
</feature>
<sequence>MRRKWSESEGSHFREDKTDFRLAYLPLSLVPLAQRFSTAVPPEFPRSPRAHLMALLCSPSTTQPPEGSPRCKHLDTKLGPRGAQLRAAGGPQGPRRRSGKRPGRPAAPAGPRCPGDTAICAHLRREVSFSEHRSVIRAEFPAYPTVSVCMHEKV</sequence>
<reference evidence="2 3" key="1">
    <citation type="journal article" date="2020" name="Nature">
        <title>Six reference-quality genomes reveal evolution of bat adaptations.</title>
        <authorList>
            <person name="Jebb D."/>
            <person name="Huang Z."/>
            <person name="Pippel M."/>
            <person name="Hughes G.M."/>
            <person name="Lavrichenko K."/>
            <person name="Devanna P."/>
            <person name="Winkler S."/>
            <person name="Jermiin L.S."/>
            <person name="Skirmuntt E.C."/>
            <person name="Katzourakis A."/>
            <person name="Burkitt-Gray L."/>
            <person name="Ray D.A."/>
            <person name="Sullivan K.A.M."/>
            <person name="Roscito J.G."/>
            <person name="Kirilenko B.M."/>
            <person name="Davalos L.M."/>
            <person name="Corthals A.P."/>
            <person name="Power M.L."/>
            <person name="Jones G."/>
            <person name="Ransome R.D."/>
            <person name="Dechmann D.K.N."/>
            <person name="Locatelli A.G."/>
            <person name="Puechmaille S.J."/>
            <person name="Fedrigo O."/>
            <person name="Jarvis E.D."/>
            <person name="Hiller M."/>
            <person name="Vernes S.C."/>
            <person name="Myers E.W."/>
            <person name="Teeling E.C."/>
        </authorList>
    </citation>
    <scope>NUCLEOTIDE SEQUENCE [LARGE SCALE GENOMIC DNA]</scope>
    <source>
        <strain evidence="2">MMyoMyo1</strain>
        <tissue evidence="2">Flight muscle</tissue>
    </source>
</reference>
<feature type="compositionally biased region" description="Low complexity" evidence="1">
    <location>
        <begin position="104"/>
        <end position="114"/>
    </location>
</feature>
<feature type="region of interest" description="Disordered" evidence="1">
    <location>
        <begin position="57"/>
        <end position="114"/>
    </location>
</feature>
<evidence type="ECO:0000313" key="2">
    <source>
        <dbReference type="EMBL" id="KAF6308044.1"/>
    </source>
</evidence>
<evidence type="ECO:0000256" key="1">
    <source>
        <dbReference type="SAM" id="MobiDB-lite"/>
    </source>
</evidence>
<protein>
    <submittedName>
        <fullName evidence="2">Uncharacterized protein</fullName>
    </submittedName>
</protein>
<keyword evidence="3" id="KW-1185">Reference proteome</keyword>
<evidence type="ECO:0000313" key="3">
    <source>
        <dbReference type="Proteomes" id="UP000527355"/>
    </source>
</evidence>
<dbReference type="EMBL" id="JABWUV010000014">
    <property type="protein sequence ID" value="KAF6308044.1"/>
    <property type="molecule type" value="Genomic_DNA"/>
</dbReference>
<comment type="caution">
    <text evidence="2">The sequence shown here is derived from an EMBL/GenBank/DDBJ whole genome shotgun (WGS) entry which is preliminary data.</text>
</comment>
<name>A0A7J7U5D3_MYOMY</name>
<proteinExistence type="predicted"/>
<dbReference type="AlphaFoldDB" id="A0A7J7U5D3"/>
<dbReference type="Proteomes" id="UP000527355">
    <property type="component" value="Unassembled WGS sequence"/>
</dbReference>